<evidence type="ECO:0000313" key="1">
    <source>
        <dbReference type="EMBL" id="KPJ13850.1"/>
    </source>
</evidence>
<dbReference type="InParanoid" id="A0A194R9B2"/>
<evidence type="ECO:0000313" key="2">
    <source>
        <dbReference type="Proteomes" id="UP000053240"/>
    </source>
</evidence>
<gene>
    <name evidence="1" type="ORF">RR48_08664</name>
</gene>
<dbReference type="AlphaFoldDB" id="A0A194R9B2"/>
<name>A0A194R9B2_PAPMA</name>
<dbReference type="EMBL" id="KQ460597">
    <property type="protein sequence ID" value="KPJ13850.1"/>
    <property type="molecule type" value="Genomic_DNA"/>
</dbReference>
<reference evidence="1 2" key="1">
    <citation type="journal article" date="2015" name="Nat. Commun.">
        <title>Outbred genome sequencing and CRISPR/Cas9 gene editing in butterflies.</title>
        <authorList>
            <person name="Li X."/>
            <person name="Fan D."/>
            <person name="Zhang W."/>
            <person name="Liu G."/>
            <person name="Zhang L."/>
            <person name="Zhao L."/>
            <person name="Fang X."/>
            <person name="Chen L."/>
            <person name="Dong Y."/>
            <person name="Chen Y."/>
            <person name="Ding Y."/>
            <person name="Zhao R."/>
            <person name="Feng M."/>
            <person name="Zhu Y."/>
            <person name="Feng Y."/>
            <person name="Jiang X."/>
            <person name="Zhu D."/>
            <person name="Xiang H."/>
            <person name="Feng X."/>
            <person name="Li S."/>
            <person name="Wang J."/>
            <person name="Zhang G."/>
            <person name="Kronforst M.R."/>
            <person name="Wang W."/>
        </authorList>
    </citation>
    <scope>NUCLEOTIDE SEQUENCE [LARGE SCALE GENOMIC DNA]</scope>
    <source>
        <strain evidence="1">Ya'a_city_454_Pm</strain>
        <tissue evidence="1">Whole body</tissue>
    </source>
</reference>
<organism evidence="1 2">
    <name type="scientific">Papilio machaon</name>
    <name type="common">Old World swallowtail butterfly</name>
    <dbReference type="NCBI Taxonomy" id="76193"/>
    <lineage>
        <taxon>Eukaryota</taxon>
        <taxon>Metazoa</taxon>
        <taxon>Ecdysozoa</taxon>
        <taxon>Arthropoda</taxon>
        <taxon>Hexapoda</taxon>
        <taxon>Insecta</taxon>
        <taxon>Pterygota</taxon>
        <taxon>Neoptera</taxon>
        <taxon>Endopterygota</taxon>
        <taxon>Lepidoptera</taxon>
        <taxon>Glossata</taxon>
        <taxon>Ditrysia</taxon>
        <taxon>Papilionoidea</taxon>
        <taxon>Papilionidae</taxon>
        <taxon>Papilioninae</taxon>
        <taxon>Papilio</taxon>
    </lineage>
</organism>
<keyword evidence="2" id="KW-1185">Reference proteome</keyword>
<accession>A0A194R9B2</accession>
<protein>
    <submittedName>
        <fullName evidence="1">Uncharacterized protein</fullName>
    </submittedName>
</protein>
<sequence>MNELSHRGSLDKVICVCFRSVVCELSARGRGGAGAGDRSAYRFASTLPCVLGLTVLLPQLCSTKCSHRRGSARRTQPLKTAPT</sequence>
<dbReference type="Proteomes" id="UP000053240">
    <property type="component" value="Unassembled WGS sequence"/>
</dbReference>
<proteinExistence type="predicted"/>